<dbReference type="OrthoDB" id="1877784at2759"/>
<keyword evidence="2" id="KW-1185">Reference proteome</keyword>
<reference evidence="1" key="1">
    <citation type="submission" date="2022-05" db="EMBL/GenBank/DDBJ databases">
        <title>The Musa troglodytarum L. genome provides insights into the mechanism of non-climacteric behaviour and enrichment of carotenoids.</title>
        <authorList>
            <person name="Wang J."/>
        </authorList>
    </citation>
    <scope>NUCLEOTIDE SEQUENCE</scope>
    <source>
        <tissue evidence="1">Leaf</tissue>
    </source>
</reference>
<organism evidence="1 2">
    <name type="scientific">Musa troglodytarum</name>
    <name type="common">fe'i banana</name>
    <dbReference type="NCBI Taxonomy" id="320322"/>
    <lineage>
        <taxon>Eukaryota</taxon>
        <taxon>Viridiplantae</taxon>
        <taxon>Streptophyta</taxon>
        <taxon>Embryophyta</taxon>
        <taxon>Tracheophyta</taxon>
        <taxon>Spermatophyta</taxon>
        <taxon>Magnoliopsida</taxon>
        <taxon>Liliopsida</taxon>
        <taxon>Zingiberales</taxon>
        <taxon>Musaceae</taxon>
        <taxon>Musa</taxon>
    </lineage>
</organism>
<dbReference type="InterPro" id="IPR036965">
    <property type="entry name" value="Terpene_synth_N_sf"/>
</dbReference>
<gene>
    <name evidence="1" type="ORF">MUK42_36014</name>
</gene>
<dbReference type="AlphaFoldDB" id="A0A9E7GTQ7"/>
<sequence length="35" mass="4258">MRRLLARDYISIYQEDVTREDCILELAKLDFNLLQ</sequence>
<proteinExistence type="predicted"/>
<dbReference type="Proteomes" id="UP001055439">
    <property type="component" value="Chromosome 7"/>
</dbReference>
<evidence type="ECO:0000313" key="2">
    <source>
        <dbReference type="Proteomes" id="UP001055439"/>
    </source>
</evidence>
<dbReference type="EMBL" id="CP097509">
    <property type="protein sequence ID" value="URE21151.1"/>
    <property type="molecule type" value="Genomic_DNA"/>
</dbReference>
<protein>
    <submittedName>
        <fullName evidence="1">Uncharacterized protein</fullName>
    </submittedName>
</protein>
<evidence type="ECO:0000313" key="1">
    <source>
        <dbReference type="EMBL" id="URE21151.1"/>
    </source>
</evidence>
<name>A0A9E7GTQ7_9LILI</name>
<dbReference type="GO" id="GO:0010333">
    <property type="term" value="F:terpene synthase activity"/>
    <property type="evidence" value="ECO:0007669"/>
    <property type="project" value="InterPro"/>
</dbReference>
<dbReference type="Gene3D" id="1.50.10.130">
    <property type="entry name" value="Terpene synthase, N-terminal domain"/>
    <property type="match status" value="1"/>
</dbReference>
<accession>A0A9E7GTQ7</accession>